<organism evidence="2 3">
    <name type="scientific">Alteribacillus bidgolensis</name>
    <dbReference type="NCBI Taxonomy" id="930129"/>
    <lineage>
        <taxon>Bacteria</taxon>
        <taxon>Bacillati</taxon>
        <taxon>Bacillota</taxon>
        <taxon>Bacilli</taxon>
        <taxon>Bacillales</taxon>
        <taxon>Bacillaceae</taxon>
        <taxon>Alteribacillus</taxon>
    </lineage>
</organism>
<dbReference type="Proteomes" id="UP000199017">
    <property type="component" value="Unassembled WGS sequence"/>
</dbReference>
<accession>A0A1G8CAH7</accession>
<name>A0A1G8CAH7_9BACI</name>
<dbReference type="AlphaFoldDB" id="A0A1G8CAH7"/>
<reference evidence="2 3" key="1">
    <citation type="submission" date="2016-10" db="EMBL/GenBank/DDBJ databases">
        <authorList>
            <person name="de Groot N.N."/>
        </authorList>
    </citation>
    <scope>NUCLEOTIDE SEQUENCE [LARGE SCALE GENOMIC DNA]</scope>
    <source>
        <strain evidence="3">P4B,CCM 7963,CECT 7998,DSM 25260,IBRC-M 10614,KCTC 13821</strain>
    </source>
</reference>
<evidence type="ECO:0000256" key="1">
    <source>
        <dbReference type="SAM" id="MobiDB-lite"/>
    </source>
</evidence>
<sequence>MTKKSGEKKRNQHNTEKRNVGYGDKKLKGPNEPKT</sequence>
<evidence type="ECO:0000313" key="2">
    <source>
        <dbReference type="EMBL" id="SDH42375.1"/>
    </source>
</evidence>
<gene>
    <name evidence="2" type="ORF">SAMN05216352_101246</name>
</gene>
<proteinExistence type="predicted"/>
<protein>
    <submittedName>
        <fullName evidence="2">Uncharacterized protein</fullName>
    </submittedName>
</protein>
<dbReference type="EMBL" id="FNDU01000001">
    <property type="protein sequence ID" value="SDH42375.1"/>
    <property type="molecule type" value="Genomic_DNA"/>
</dbReference>
<evidence type="ECO:0000313" key="3">
    <source>
        <dbReference type="Proteomes" id="UP000199017"/>
    </source>
</evidence>
<feature type="region of interest" description="Disordered" evidence="1">
    <location>
        <begin position="1"/>
        <end position="35"/>
    </location>
</feature>
<keyword evidence="3" id="KW-1185">Reference proteome</keyword>